<evidence type="ECO:0000313" key="2">
    <source>
        <dbReference type="Proteomes" id="UP000315295"/>
    </source>
</evidence>
<dbReference type="AlphaFoldDB" id="A0A540N3F0"/>
<organism evidence="1 2">
    <name type="scientific">Malus baccata</name>
    <name type="common">Siberian crab apple</name>
    <name type="synonym">Pyrus baccata</name>
    <dbReference type="NCBI Taxonomy" id="106549"/>
    <lineage>
        <taxon>Eukaryota</taxon>
        <taxon>Viridiplantae</taxon>
        <taxon>Streptophyta</taxon>
        <taxon>Embryophyta</taxon>
        <taxon>Tracheophyta</taxon>
        <taxon>Spermatophyta</taxon>
        <taxon>Magnoliopsida</taxon>
        <taxon>eudicotyledons</taxon>
        <taxon>Gunneridae</taxon>
        <taxon>Pentapetalae</taxon>
        <taxon>rosids</taxon>
        <taxon>fabids</taxon>
        <taxon>Rosales</taxon>
        <taxon>Rosaceae</taxon>
        <taxon>Amygdaloideae</taxon>
        <taxon>Maleae</taxon>
        <taxon>Malus</taxon>
    </lineage>
</organism>
<comment type="caution">
    <text evidence="1">The sequence shown here is derived from an EMBL/GenBank/DDBJ whole genome shotgun (WGS) entry which is preliminary data.</text>
</comment>
<dbReference type="EMBL" id="VIEB01000119">
    <property type="protein sequence ID" value="TQE05572.1"/>
    <property type="molecule type" value="Genomic_DNA"/>
</dbReference>
<proteinExistence type="predicted"/>
<reference evidence="1 2" key="1">
    <citation type="journal article" date="2019" name="G3 (Bethesda)">
        <title>Sequencing of a Wild Apple (Malus baccata) Genome Unravels the Differences Between Cultivated and Wild Apple Species Regarding Disease Resistance and Cold Tolerance.</title>
        <authorList>
            <person name="Chen X."/>
        </authorList>
    </citation>
    <scope>NUCLEOTIDE SEQUENCE [LARGE SCALE GENOMIC DNA]</scope>
    <source>
        <strain evidence="2">cv. Shandingzi</strain>
        <tissue evidence="1">Leaves</tissue>
    </source>
</reference>
<protein>
    <submittedName>
        <fullName evidence="1">Uncharacterized protein</fullName>
    </submittedName>
</protein>
<accession>A0A540N3F0</accession>
<dbReference type="Proteomes" id="UP000315295">
    <property type="component" value="Unassembled WGS sequence"/>
</dbReference>
<sequence>MLNNIDQFDRVQTTLYRLTNFKKRELPRCTRRTRLDLNSSECKASTEVR</sequence>
<evidence type="ECO:0000313" key="1">
    <source>
        <dbReference type="EMBL" id="TQE05572.1"/>
    </source>
</evidence>
<keyword evidence="2" id="KW-1185">Reference proteome</keyword>
<name>A0A540N3F0_MALBA</name>
<gene>
    <name evidence="1" type="ORF">C1H46_008819</name>
</gene>